<dbReference type="GO" id="GO:0031564">
    <property type="term" value="P:transcription antitermination"/>
    <property type="evidence" value="ECO:0007669"/>
    <property type="project" value="UniProtKB-KW"/>
</dbReference>
<evidence type="ECO:0000256" key="5">
    <source>
        <dbReference type="ARBA" id="ARBA00023163"/>
    </source>
</evidence>
<dbReference type="GO" id="GO:0006353">
    <property type="term" value="P:DNA-templated transcription termination"/>
    <property type="evidence" value="ECO:0007669"/>
    <property type="project" value="InterPro"/>
</dbReference>
<dbReference type="SUPFAM" id="SSF48013">
    <property type="entry name" value="NusB-like"/>
    <property type="match status" value="1"/>
</dbReference>
<accession>A0A2A4T769</accession>
<keyword evidence="5" id="KW-0804">Transcription</keyword>
<evidence type="ECO:0000256" key="2">
    <source>
        <dbReference type="ARBA" id="ARBA00022814"/>
    </source>
</evidence>
<feature type="domain" description="NusB/RsmB/TIM44" evidence="6">
    <location>
        <begin position="21"/>
        <end position="143"/>
    </location>
</feature>
<evidence type="ECO:0000256" key="3">
    <source>
        <dbReference type="ARBA" id="ARBA00022884"/>
    </source>
</evidence>
<dbReference type="GO" id="GO:0003723">
    <property type="term" value="F:RNA binding"/>
    <property type="evidence" value="ECO:0007669"/>
    <property type="project" value="UniProtKB-KW"/>
</dbReference>
<dbReference type="EMBL" id="NVSR01000018">
    <property type="protein sequence ID" value="PCI29181.1"/>
    <property type="molecule type" value="Genomic_DNA"/>
</dbReference>
<dbReference type="AlphaFoldDB" id="A0A2A4T769"/>
<name>A0A2A4T769_9DELT</name>
<organism evidence="7 8">
    <name type="scientific">SAR324 cluster bacterium</name>
    <dbReference type="NCBI Taxonomy" id="2024889"/>
    <lineage>
        <taxon>Bacteria</taxon>
        <taxon>Deltaproteobacteria</taxon>
        <taxon>SAR324 cluster</taxon>
    </lineage>
</organism>
<evidence type="ECO:0000313" key="7">
    <source>
        <dbReference type="EMBL" id="PCI29181.1"/>
    </source>
</evidence>
<keyword evidence="4" id="KW-0805">Transcription regulation</keyword>
<evidence type="ECO:0000259" key="6">
    <source>
        <dbReference type="Pfam" id="PF01029"/>
    </source>
</evidence>
<keyword evidence="3" id="KW-0694">RNA-binding</keyword>
<evidence type="ECO:0000256" key="4">
    <source>
        <dbReference type="ARBA" id="ARBA00023015"/>
    </source>
</evidence>
<dbReference type="GO" id="GO:0005829">
    <property type="term" value="C:cytosol"/>
    <property type="evidence" value="ECO:0007669"/>
    <property type="project" value="TreeGrafter"/>
</dbReference>
<proteinExistence type="inferred from homology"/>
<dbReference type="Gene3D" id="1.10.940.10">
    <property type="entry name" value="NusB-like"/>
    <property type="match status" value="1"/>
</dbReference>
<evidence type="ECO:0000313" key="8">
    <source>
        <dbReference type="Proteomes" id="UP000218113"/>
    </source>
</evidence>
<comment type="caution">
    <text evidence="7">The sequence shown here is derived from an EMBL/GenBank/DDBJ whole genome shotgun (WGS) entry which is preliminary data.</text>
</comment>
<dbReference type="Proteomes" id="UP000218113">
    <property type="component" value="Unassembled WGS sequence"/>
</dbReference>
<dbReference type="PANTHER" id="PTHR11078">
    <property type="entry name" value="N UTILIZATION SUBSTANCE PROTEIN B-RELATED"/>
    <property type="match status" value="1"/>
</dbReference>
<protein>
    <recommendedName>
        <fullName evidence="6">NusB/RsmB/TIM44 domain-containing protein</fullName>
    </recommendedName>
</protein>
<dbReference type="InterPro" id="IPR011605">
    <property type="entry name" value="NusB_fam"/>
</dbReference>
<evidence type="ECO:0000256" key="1">
    <source>
        <dbReference type="ARBA" id="ARBA00005952"/>
    </source>
</evidence>
<keyword evidence="2" id="KW-0889">Transcription antitermination</keyword>
<gene>
    <name evidence="7" type="ORF">COB67_04605</name>
</gene>
<reference evidence="8" key="1">
    <citation type="submission" date="2017-08" db="EMBL/GenBank/DDBJ databases">
        <title>A dynamic microbial community with high functional redundancy inhabits the cold, oxic subseafloor aquifer.</title>
        <authorList>
            <person name="Tully B.J."/>
            <person name="Wheat C.G."/>
            <person name="Glazer B.T."/>
            <person name="Huber J.A."/>
        </authorList>
    </citation>
    <scope>NUCLEOTIDE SEQUENCE [LARGE SCALE GENOMIC DNA]</scope>
</reference>
<dbReference type="Pfam" id="PF01029">
    <property type="entry name" value="NusB"/>
    <property type="match status" value="1"/>
</dbReference>
<sequence length="150" mass="17437">MNWWISFHYDRIFMSQPSRRTARVTVFRVLYQRAKIGTNPAGEMILFREAELSEKEVNFAKTLIDKTWSELEAIDQAIQKNLKNWKQSRLADGLNALLRMALAEIFFFPKVEGKIVINDTLEICRSHVDKQAIKICNGVLNAAWKEHSPQ</sequence>
<comment type="similarity">
    <text evidence="1">Belongs to the NusB family.</text>
</comment>
<dbReference type="PANTHER" id="PTHR11078:SF3">
    <property type="entry name" value="ANTITERMINATION NUSB DOMAIN-CONTAINING PROTEIN"/>
    <property type="match status" value="1"/>
</dbReference>
<dbReference type="InterPro" id="IPR006027">
    <property type="entry name" value="NusB_RsmB_TIM44"/>
</dbReference>
<dbReference type="InterPro" id="IPR035926">
    <property type="entry name" value="NusB-like_sf"/>
</dbReference>